<dbReference type="NCBIfam" id="NF001913">
    <property type="entry name" value="PRK00696.1"/>
    <property type="match status" value="1"/>
</dbReference>
<feature type="binding site" evidence="10">
    <location>
        <position position="133"/>
    </location>
    <ligand>
        <name>ATP</name>
        <dbReference type="ChEBI" id="CHEBI:30616"/>
    </ligand>
</feature>
<dbReference type="SUPFAM" id="SSF52210">
    <property type="entry name" value="Succinyl-CoA synthetase domains"/>
    <property type="match status" value="1"/>
</dbReference>
<dbReference type="GO" id="GO:0006104">
    <property type="term" value="P:succinyl-CoA metabolic process"/>
    <property type="evidence" value="ECO:0007669"/>
    <property type="project" value="TreeGrafter"/>
</dbReference>
<dbReference type="GO" id="GO:0006099">
    <property type="term" value="P:tricarboxylic acid cycle"/>
    <property type="evidence" value="ECO:0007669"/>
    <property type="project" value="UniProtKB-UniRule"/>
</dbReference>
<evidence type="ECO:0000256" key="6">
    <source>
        <dbReference type="ARBA" id="ARBA00022840"/>
    </source>
</evidence>
<dbReference type="EMBL" id="BTGC01000005">
    <property type="protein sequence ID" value="GMM51403.1"/>
    <property type="molecule type" value="Genomic_DNA"/>
</dbReference>
<feature type="domain" description="ATP-grasp fold succinyl-CoA synthetase-type" evidence="13">
    <location>
        <begin position="21"/>
        <end position="229"/>
    </location>
</feature>
<comment type="caution">
    <text evidence="14">The sequence shown here is derived from an EMBL/GenBank/DDBJ whole genome shotgun (WGS) entry which is preliminary data.</text>
</comment>
<dbReference type="InterPro" id="IPR005811">
    <property type="entry name" value="SUCC_ACL_C"/>
</dbReference>
<keyword evidence="3 10" id="KW-0436">Ligase</keyword>
<dbReference type="InterPro" id="IPR005809">
    <property type="entry name" value="Succ_CoA_ligase-like_bsu"/>
</dbReference>
<feature type="binding site" evidence="10">
    <location>
        <begin position="72"/>
        <end position="74"/>
    </location>
    <ligand>
        <name>ATP</name>
        <dbReference type="ChEBI" id="CHEBI:30616"/>
    </ligand>
</feature>
<keyword evidence="5 10" id="KW-0547">Nucleotide-binding</keyword>
<evidence type="ECO:0000256" key="8">
    <source>
        <dbReference type="ARBA" id="ARBA00022946"/>
    </source>
</evidence>
<feature type="binding site" evidence="10">
    <location>
        <begin position="347"/>
        <end position="349"/>
    </location>
    <ligand>
        <name>substrate</name>
        <note>ligand shared with subunit alpha</note>
    </ligand>
</feature>
<dbReference type="EC" id="6.2.1.5" evidence="10"/>
<comment type="pathway">
    <text evidence="1 10">Carbohydrate metabolism; tricarboxylic acid cycle; succinate from succinyl-CoA (ligase route): step 1/1.</text>
</comment>
<feature type="domain" description="ATP-citrate synthase/succinyl-CoA ligase C-terminal" evidence="12">
    <location>
        <begin position="288"/>
        <end position="408"/>
    </location>
</feature>
<evidence type="ECO:0000256" key="1">
    <source>
        <dbReference type="ARBA" id="ARBA00005064"/>
    </source>
</evidence>
<evidence type="ECO:0000256" key="5">
    <source>
        <dbReference type="ARBA" id="ARBA00022741"/>
    </source>
</evidence>
<evidence type="ECO:0000256" key="11">
    <source>
        <dbReference type="RuleBase" id="RU361258"/>
    </source>
</evidence>
<dbReference type="GO" id="GO:0005524">
    <property type="term" value="F:ATP binding"/>
    <property type="evidence" value="ECO:0007669"/>
    <property type="project" value="UniProtKB-UniRule"/>
</dbReference>
<dbReference type="GO" id="GO:0005739">
    <property type="term" value="C:mitochondrion"/>
    <property type="evidence" value="ECO:0007669"/>
    <property type="project" value="UniProtKB-SubCell"/>
</dbReference>
<keyword evidence="15" id="KW-1185">Reference proteome</keyword>
<dbReference type="GO" id="GO:0004775">
    <property type="term" value="F:succinate-CoA ligase (ADP-forming) activity"/>
    <property type="evidence" value="ECO:0007669"/>
    <property type="project" value="UniProtKB-UniRule"/>
</dbReference>
<proteinExistence type="inferred from homology"/>
<feature type="binding site" evidence="10">
    <location>
        <position position="225"/>
    </location>
    <ligand>
        <name>Mg(2+)</name>
        <dbReference type="ChEBI" id="CHEBI:18420"/>
    </ligand>
</feature>
<dbReference type="FunFam" id="3.40.50.261:FF:000001">
    <property type="entry name" value="Succinate--CoA ligase [ADP-forming] subunit beta"/>
    <property type="match status" value="1"/>
</dbReference>
<dbReference type="Pfam" id="PF08442">
    <property type="entry name" value="ATP-grasp_2"/>
    <property type="match status" value="1"/>
</dbReference>
<dbReference type="Proteomes" id="UP001362899">
    <property type="component" value="Unassembled WGS sequence"/>
</dbReference>
<dbReference type="Pfam" id="PF00549">
    <property type="entry name" value="Ligase_CoA"/>
    <property type="match status" value="1"/>
</dbReference>
<dbReference type="FunFam" id="3.30.1490.20:FF:000004">
    <property type="entry name" value="Succinate--CoA ligase [ADP-forming] subunit beta, mitochondrial"/>
    <property type="match status" value="1"/>
</dbReference>
<keyword evidence="2 10" id="KW-0816">Tricarboxylic acid cycle</keyword>
<evidence type="ECO:0000259" key="12">
    <source>
        <dbReference type="Pfam" id="PF00549"/>
    </source>
</evidence>
<comment type="cofactor">
    <cofactor evidence="10">
        <name>Mg(2+)</name>
        <dbReference type="ChEBI" id="CHEBI:18420"/>
    </cofactor>
    <text evidence="10">Binds 1 Mg(2+) ion per subunit.</text>
</comment>
<comment type="subunit">
    <text evidence="9">Heterodimer of an alpha and a beta subunit. The beta subunit determines specificity for GTP.</text>
</comment>
<comment type="catalytic activity">
    <reaction evidence="10">
        <text>succinate + ATP + CoA = succinyl-CoA + ADP + phosphate</text>
        <dbReference type="Rhea" id="RHEA:17661"/>
        <dbReference type="ChEBI" id="CHEBI:30031"/>
        <dbReference type="ChEBI" id="CHEBI:30616"/>
        <dbReference type="ChEBI" id="CHEBI:43474"/>
        <dbReference type="ChEBI" id="CHEBI:57287"/>
        <dbReference type="ChEBI" id="CHEBI:57292"/>
        <dbReference type="ChEBI" id="CHEBI:456216"/>
        <dbReference type="EC" id="6.2.1.5"/>
    </reaction>
</comment>
<protein>
    <recommendedName>
        <fullName evidence="10">Succinate--CoA ligase [ADP-forming] subunit beta, mitochondrial</fullName>
        <ecNumber evidence="10">6.2.1.5</ecNumber>
    </recommendedName>
    <alternativeName>
        <fullName evidence="10">Succinyl-CoA synthetase beta chain</fullName>
        <shortName evidence="10">SCS-beta</shortName>
    </alternativeName>
</protein>
<evidence type="ECO:0000259" key="13">
    <source>
        <dbReference type="Pfam" id="PF08442"/>
    </source>
</evidence>
<comment type="similarity">
    <text evidence="10 11">Belongs to the succinate/malate CoA ligase beta subunit family.</text>
</comment>
<sequence length="430" mass="47039">MLRAVAQKVKFGPRTQLRYLNVHEYRAAQLFQRYGISIPPGKVAHSGEEAEKVTKELGEEDVAVKAQVLTGGRGKGVLDSGLKGGVRLVNSPYEAKLYADQMIGHNIYTKQTGPHGKPISAVYIVQRVFYRREAYLSILYDRAMQQPVIVASARGGGDIEQVAINEPDAVKKFPVSLDTGVTDEQAQAISQFLGFTPKAIAEGANVVKNLWKLFDERDCTLAEINPLVETVNNRIMALDAKLNFDDNAEFRQEEVFSWRDLTQEDPDEVAARQYNLNFIKLDGNIGCLVNGAGLAMATMDIVKLNDGNPANFLDCGGGATAKSIEEAFSLILKGNNVSAVFVNIFGGIVRCDAIAKGLIATAQNMGIKIPIVARLQGTNYQEADKLIQNSGLKIFTFPDLDEAAKKVVQFSDIVRVAREAKVDVSFELPL</sequence>
<dbReference type="PROSITE" id="PS01217">
    <property type="entry name" value="SUCCINYL_COA_LIG_3"/>
    <property type="match status" value="1"/>
</dbReference>
<evidence type="ECO:0000256" key="10">
    <source>
        <dbReference type="HAMAP-Rule" id="MF_03219"/>
    </source>
</evidence>
<dbReference type="NCBIfam" id="TIGR01016">
    <property type="entry name" value="sucCoAbeta"/>
    <property type="match status" value="1"/>
</dbReference>
<dbReference type="GO" id="GO:0042709">
    <property type="term" value="C:succinate-CoA ligase complex"/>
    <property type="evidence" value="ECO:0007669"/>
    <property type="project" value="TreeGrafter"/>
</dbReference>
<keyword evidence="10" id="KW-0496">Mitochondrion</keyword>
<keyword evidence="7 10" id="KW-0460">Magnesium</keyword>
<evidence type="ECO:0000256" key="3">
    <source>
        <dbReference type="ARBA" id="ARBA00022598"/>
    </source>
</evidence>
<feature type="binding site" evidence="10">
    <location>
        <position position="65"/>
    </location>
    <ligand>
        <name>ATP</name>
        <dbReference type="ChEBI" id="CHEBI:30616"/>
    </ligand>
</feature>
<dbReference type="InterPro" id="IPR016102">
    <property type="entry name" value="Succinyl-CoA_synth-like"/>
</dbReference>
<dbReference type="SUPFAM" id="SSF56059">
    <property type="entry name" value="Glutathione synthetase ATP-binding domain-like"/>
    <property type="match status" value="1"/>
</dbReference>
<evidence type="ECO:0000256" key="4">
    <source>
        <dbReference type="ARBA" id="ARBA00022723"/>
    </source>
</evidence>
<keyword evidence="6 10" id="KW-0067">ATP-binding</keyword>
<dbReference type="HAMAP" id="MF_00558">
    <property type="entry name" value="Succ_CoA_beta"/>
    <property type="match status" value="1"/>
</dbReference>
<gene>
    <name evidence="14" type="ORF">DASB73_023610</name>
</gene>
<accession>A0AAV5RL01</accession>
<dbReference type="PANTHER" id="PTHR11815">
    <property type="entry name" value="SUCCINYL-COA SYNTHETASE BETA CHAIN"/>
    <property type="match status" value="1"/>
</dbReference>
<dbReference type="Gene3D" id="3.30.1490.20">
    <property type="entry name" value="ATP-grasp fold, A domain"/>
    <property type="match status" value="1"/>
</dbReference>
<evidence type="ECO:0000256" key="2">
    <source>
        <dbReference type="ARBA" id="ARBA00022532"/>
    </source>
</evidence>
<evidence type="ECO:0000256" key="7">
    <source>
        <dbReference type="ARBA" id="ARBA00022842"/>
    </source>
</evidence>
<dbReference type="InterPro" id="IPR013815">
    <property type="entry name" value="ATP_grasp_subdomain_1"/>
</dbReference>
<reference evidence="14 15" key="1">
    <citation type="journal article" date="2023" name="Elife">
        <title>Identification of key yeast species and microbe-microbe interactions impacting larval growth of Drosophila in the wild.</title>
        <authorList>
            <person name="Mure A."/>
            <person name="Sugiura Y."/>
            <person name="Maeda R."/>
            <person name="Honda K."/>
            <person name="Sakurai N."/>
            <person name="Takahashi Y."/>
            <person name="Watada M."/>
            <person name="Katoh T."/>
            <person name="Gotoh A."/>
            <person name="Gotoh Y."/>
            <person name="Taniguchi I."/>
            <person name="Nakamura K."/>
            <person name="Hayashi T."/>
            <person name="Katayama T."/>
            <person name="Uemura T."/>
            <person name="Hattori Y."/>
        </authorList>
    </citation>
    <scope>NUCLEOTIDE SEQUENCE [LARGE SCALE GENOMIC DNA]</scope>
    <source>
        <strain evidence="14 15">SB-73</strain>
    </source>
</reference>
<evidence type="ECO:0000256" key="9">
    <source>
        <dbReference type="ARBA" id="ARBA00063570"/>
    </source>
</evidence>
<comment type="function">
    <text evidence="10">Succinyl-CoA synthetase functions in the citric acid cycle (TCA), coupling the hydrolysis of succinyl-CoA to the synthesis of ATP and thus represents the only step of substrate-level phosphorylation in the TCA. The beta subunit provides nucleotide specificity of the enzyme and binds the substrate succinate, while the binding sites for coenzyme A and phosphate are found in the alpha subunit.</text>
</comment>
<evidence type="ECO:0000313" key="15">
    <source>
        <dbReference type="Proteomes" id="UP001362899"/>
    </source>
</evidence>
<dbReference type="GO" id="GO:0000287">
    <property type="term" value="F:magnesium ion binding"/>
    <property type="evidence" value="ECO:0007669"/>
    <property type="project" value="UniProtKB-UniRule"/>
</dbReference>
<feature type="binding site" evidence="10">
    <location>
        <position position="290"/>
    </location>
    <ligand>
        <name>substrate</name>
        <note>ligand shared with subunit alpha</note>
    </ligand>
</feature>
<organism evidence="14 15">
    <name type="scientific">Starmerella bacillaris</name>
    <name type="common">Yeast</name>
    <name type="synonym">Candida zemplinina</name>
    <dbReference type="NCBI Taxonomy" id="1247836"/>
    <lineage>
        <taxon>Eukaryota</taxon>
        <taxon>Fungi</taxon>
        <taxon>Dikarya</taxon>
        <taxon>Ascomycota</taxon>
        <taxon>Saccharomycotina</taxon>
        <taxon>Dipodascomycetes</taxon>
        <taxon>Dipodascales</taxon>
        <taxon>Trichomonascaceae</taxon>
        <taxon>Starmerella</taxon>
    </lineage>
</organism>
<dbReference type="InterPro" id="IPR013650">
    <property type="entry name" value="ATP-grasp_succ-CoA_synth-type"/>
</dbReference>
<dbReference type="AlphaFoldDB" id="A0AAV5RL01"/>
<name>A0AAV5RL01_STABA</name>
<evidence type="ECO:0000313" key="14">
    <source>
        <dbReference type="EMBL" id="GMM51403.1"/>
    </source>
</evidence>
<keyword evidence="8" id="KW-0809">Transit peptide</keyword>
<dbReference type="InterPro" id="IPR017866">
    <property type="entry name" value="Succ-CoA_synthase_bsu_CS"/>
</dbReference>
<dbReference type="Gene3D" id="3.30.470.20">
    <property type="entry name" value="ATP-grasp fold, B domain"/>
    <property type="match status" value="1"/>
</dbReference>
<comment type="subcellular location">
    <subcellularLocation>
        <location evidence="10">Mitochondrion</location>
    </subcellularLocation>
</comment>
<dbReference type="PANTHER" id="PTHR11815:SF1">
    <property type="entry name" value="SUCCINATE--COA LIGASE [ADP-FORMING] SUBUNIT BETA, MITOCHONDRIAL"/>
    <property type="match status" value="1"/>
</dbReference>
<keyword evidence="4 10" id="KW-0479">Metal-binding</keyword>
<dbReference type="Gene3D" id="3.40.50.261">
    <property type="entry name" value="Succinyl-CoA synthetase domains"/>
    <property type="match status" value="1"/>
</dbReference>
<feature type="binding site" evidence="10">
    <location>
        <position position="239"/>
    </location>
    <ligand>
        <name>Mg(2+)</name>
        <dbReference type="ChEBI" id="CHEBI:18420"/>
    </ligand>
</feature>
<dbReference type="PIRSF" id="PIRSF001554">
    <property type="entry name" value="SucCS_beta"/>
    <property type="match status" value="1"/>
</dbReference>
<dbReference type="FunFam" id="3.30.470.20:FF:000002">
    <property type="entry name" value="Succinate--CoA ligase [ADP-forming] subunit beta"/>
    <property type="match status" value="1"/>
</dbReference>